<sequence length="177" mass="20876">MNLIVGSVFFIIILLFLQLPNFLGGSYVWNHEFLNFTYLDRDIYPYAKIINFKLNKTLKTFNLTCKFNCDLTNDMSSYIHLEGYQFRSNEYRMGPINFNVKTCKLLGERSYGTTFLIKNSNITSCPVKKGYYHYYNFAFDSASVPRFVPSGRWKFVIQLFINEKMAAQCDWFVKIEN</sequence>
<dbReference type="InParanoid" id="A0A1W4XIZ3"/>
<dbReference type="OrthoDB" id="8180029at2759"/>
<proteinExistence type="predicted"/>
<dbReference type="RefSeq" id="XP_018335949.1">
    <property type="nucleotide sequence ID" value="XM_018480447.1"/>
</dbReference>
<dbReference type="PANTHER" id="PTHR21112">
    <property type="entry name" value="CHEMOSENSORY PROTEIN A 29A-RELATED"/>
    <property type="match status" value="1"/>
</dbReference>
<name>A0A1W4XIZ3_AGRPL</name>
<dbReference type="InterPro" id="IPR010512">
    <property type="entry name" value="DUF1091"/>
</dbReference>
<reference evidence="2" key="1">
    <citation type="submission" date="2025-08" db="UniProtKB">
        <authorList>
            <consortium name="RefSeq"/>
        </authorList>
    </citation>
    <scope>IDENTIFICATION</scope>
    <source>
        <tissue evidence="2">Entire body</tissue>
    </source>
</reference>
<evidence type="ECO:0000313" key="1">
    <source>
        <dbReference type="Proteomes" id="UP000192223"/>
    </source>
</evidence>
<dbReference type="GeneID" id="108744587"/>
<dbReference type="PANTHER" id="PTHR21112:SF0">
    <property type="entry name" value="CHEMOSENSORY PROTEIN A 29A-RELATED"/>
    <property type="match status" value="1"/>
</dbReference>
<protein>
    <submittedName>
        <fullName evidence="2">Uncharacterized protein LOC108744587</fullName>
    </submittedName>
</protein>
<dbReference type="AlphaFoldDB" id="A0A1W4XIZ3"/>
<gene>
    <name evidence="2" type="primary">LOC108744587</name>
</gene>
<dbReference type="Proteomes" id="UP000192223">
    <property type="component" value="Unplaced"/>
</dbReference>
<evidence type="ECO:0000313" key="2">
    <source>
        <dbReference type="RefSeq" id="XP_018335949.1"/>
    </source>
</evidence>
<dbReference type="KEGG" id="apln:108744587"/>
<keyword evidence="1" id="KW-1185">Reference proteome</keyword>
<organism evidence="1 2">
    <name type="scientific">Agrilus planipennis</name>
    <name type="common">Emerald ash borer</name>
    <name type="synonym">Agrilus marcopoli</name>
    <dbReference type="NCBI Taxonomy" id="224129"/>
    <lineage>
        <taxon>Eukaryota</taxon>
        <taxon>Metazoa</taxon>
        <taxon>Ecdysozoa</taxon>
        <taxon>Arthropoda</taxon>
        <taxon>Hexapoda</taxon>
        <taxon>Insecta</taxon>
        <taxon>Pterygota</taxon>
        <taxon>Neoptera</taxon>
        <taxon>Endopterygota</taxon>
        <taxon>Coleoptera</taxon>
        <taxon>Polyphaga</taxon>
        <taxon>Elateriformia</taxon>
        <taxon>Buprestoidea</taxon>
        <taxon>Buprestidae</taxon>
        <taxon>Agrilinae</taxon>
        <taxon>Agrilus</taxon>
    </lineage>
</organism>
<dbReference type="Pfam" id="PF06477">
    <property type="entry name" value="DUF1091"/>
    <property type="match status" value="1"/>
</dbReference>
<accession>A0A1W4XIZ3</accession>